<proteinExistence type="inferred from homology"/>
<dbReference type="HAMAP" id="MF_00219">
    <property type="entry name" value="PyrC_classII"/>
    <property type="match status" value="1"/>
</dbReference>
<dbReference type="InterPro" id="IPR004721">
    <property type="entry name" value="DHOdimr"/>
</dbReference>
<dbReference type="SUPFAM" id="SSF51556">
    <property type="entry name" value="Metallo-dependent hydrolases"/>
    <property type="match status" value="1"/>
</dbReference>
<dbReference type="PROSITE" id="PS00483">
    <property type="entry name" value="DIHYDROOROTASE_2"/>
    <property type="match status" value="1"/>
</dbReference>
<dbReference type="PROSITE" id="PS00482">
    <property type="entry name" value="DIHYDROOROTASE_1"/>
    <property type="match status" value="1"/>
</dbReference>
<feature type="binding site" evidence="9">
    <location>
        <position position="161"/>
    </location>
    <ligand>
        <name>Zn(2+)</name>
        <dbReference type="ChEBI" id="CHEBI:29105"/>
        <label>2</label>
    </ligand>
</feature>
<feature type="binding site" evidence="9">
    <location>
        <position position="276"/>
    </location>
    <ligand>
        <name>substrate</name>
    </ligand>
</feature>
<dbReference type="GO" id="GO:0044205">
    <property type="term" value="P:'de novo' UMP biosynthetic process"/>
    <property type="evidence" value="ECO:0007669"/>
    <property type="project" value="UniProtKB-UniRule"/>
</dbReference>
<feature type="active site" evidence="9">
    <location>
        <position position="272"/>
    </location>
</feature>
<keyword evidence="6 9" id="KW-0378">Hydrolase</keyword>
<evidence type="ECO:0000313" key="12">
    <source>
        <dbReference type="EMBL" id="KEO59231.1"/>
    </source>
</evidence>
<dbReference type="EMBL" id="AUNB01000029">
    <property type="protein sequence ID" value="KEO59231.1"/>
    <property type="molecule type" value="Genomic_DNA"/>
</dbReference>
<comment type="caution">
    <text evidence="12">The sequence shown here is derived from an EMBL/GenBank/DDBJ whole genome shotgun (WGS) entry which is preliminary data.</text>
</comment>
<comment type="similarity">
    <text evidence="3 9 10">Belongs to the metallo-dependent hydrolases superfamily. DHOase family. Class II DHOase subfamily.</text>
</comment>
<evidence type="ECO:0000256" key="4">
    <source>
        <dbReference type="ARBA" id="ARBA00012860"/>
    </source>
</evidence>
<dbReference type="UniPathway" id="UPA00070">
    <property type="reaction ID" value="UER00117"/>
</dbReference>
<feature type="domain" description="Amidohydrolase-related" evidence="11">
    <location>
        <begin position="36"/>
        <end position="328"/>
    </location>
</feature>
<feature type="binding site" evidence="9">
    <location>
        <position position="244"/>
    </location>
    <ligand>
        <name>substrate</name>
    </ligand>
</feature>
<dbReference type="STRING" id="1353528.DT23_03920"/>
<dbReference type="GO" id="GO:0008270">
    <property type="term" value="F:zinc ion binding"/>
    <property type="evidence" value="ECO:0007669"/>
    <property type="project" value="UniProtKB-UniRule"/>
</dbReference>
<feature type="binding site" evidence="9">
    <location>
        <begin position="40"/>
        <end position="42"/>
    </location>
    <ligand>
        <name>substrate</name>
    </ligand>
</feature>
<dbReference type="GO" id="GO:0006207">
    <property type="term" value="P:'de novo' pyrimidine nucleobase biosynthetic process"/>
    <property type="evidence" value="ECO:0007669"/>
    <property type="project" value="TreeGrafter"/>
</dbReference>
<organism evidence="12 13">
    <name type="scientific">Thioclava indica</name>
    <dbReference type="NCBI Taxonomy" id="1353528"/>
    <lineage>
        <taxon>Bacteria</taxon>
        <taxon>Pseudomonadati</taxon>
        <taxon>Pseudomonadota</taxon>
        <taxon>Alphaproteobacteria</taxon>
        <taxon>Rhodobacterales</taxon>
        <taxon>Paracoccaceae</taxon>
        <taxon>Thioclava</taxon>
    </lineage>
</organism>
<evidence type="ECO:0000256" key="9">
    <source>
        <dbReference type="HAMAP-Rule" id="MF_00219"/>
    </source>
</evidence>
<dbReference type="PANTHER" id="PTHR43137">
    <property type="entry name" value="DIHYDROOROTASE"/>
    <property type="match status" value="1"/>
</dbReference>
<evidence type="ECO:0000256" key="7">
    <source>
        <dbReference type="ARBA" id="ARBA00022833"/>
    </source>
</evidence>
<sequence length="371" mass="40149">MHRKIGVVSRGNSGFARDPALLAWGMNILTIPRPDDWHLHLRDGAMLQGILPESARDFARAIIMPNLVPPVVTGAQAAAYRARILAALPEGAAFEPLMTLYLTETTDPEDVAAAAASGLIKAVKLYPAGATTNSDSGVRDFDKVRPVFEKMAEIGLPLCTHGEVTTPEVDIFDREAVFIETVLDPIRRATPGLRVVMEHLTTKDGVDYVAAQGHDMGATITTHHLIINRNHILVGGIKPHYYCLPVAKREHHRRALIEAATSGNPHFFLGTDSAPHADPAKENACGCAGCFTATNTMPLLAHIFESEGRLDALTAFASENGPRFYGLPVNSTTLSLEKHDTPTSWPAKIETGAGPVTLFDPGFPVYWQVKD</sequence>
<evidence type="ECO:0000256" key="6">
    <source>
        <dbReference type="ARBA" id="ARBA00022801"/>
    </source>
</evidence>
<evidence type="ECO:0000256" key="3">
    <source>
        <dbReference type="ARBA" id="ARBA00005631"/>
    </source>
</evidence>
<feature type="binding site" evidence="9">
    <location>
        <position position="40"/>
    </location>
    <ligand>
        <name>Zn(2+)</name>
        <dbReference type="ChEBI" id="CHEBI:29105"/>
        <label>1</label>
    </ligand>
</feature>
<feature type="binding site" evidence="9">
    <location>
        <position position="288"/>
    </location>
    <ligand>
        <name>substrate</name>
    </ligand>
</feature>
<evidence type="ECO:0000256" key="8">
    <source>
        <dbReference type="ARBA" id="ARBA00022975"/>
    </source>
</evidence>
<feature type="binding site" evidence="9">
    <location>
        <position position="161"/>
    </location>
    <ligand>
        <name>substrate</name>
    </ligand>
</feature>
<evidence type="ECO:0000259" key="11">
    <source>
        <dbReference type="Pfam" id="PF01979"/>
    </source>
</evidence>
<dbReference type="PIRSF" id="PIRSF001237">
    <property type="entry name" value="DHOdimr"/>
    <property type="match status" value="1"/>
</dbReference>
<feature type="binding site" evidence="9">
    <location>
        <position position="38"/>
    </location>
    <ligand>
        <name>Zn(2+)</name>
        <dbReference type="ChEBI" id="CHEBI:29105"/>
        <label>1</label>
    </ligand>
</feature>
<dbReference type="GO" id="GO:0004151">
    <property type="term" value="F:dihydroorotase activity"/>
    <property type="evidence" value="ECO:0007669"/>
    <property type="project" value="UniProtKB-UniRule"/>
</dbReference>
<dbReference type="EC" id="3.5.2.3" evidence="4 9"/>
<feature type="binding site" evidence="9">
    <location>
        <position position="199"/>
    </location>
    <ligand>
        <name>Zn(2+)</name>
        <dbReference type="ChEBI" id="CHEBI:29105"/>
        <label>2</label>
    </ligand>
</feature>
<evidence type="ECO:0000313" key="13">
    <source>
        <dbReference type="Proteomes" id="UP000027471"/>
    </source>
</evidence>
<dbReference type="InterPro" id="IPR032466">
    <property type="entry name" value="Metal_Hydrolase"/>
</dbReference>
<name>A0A074JNP5_9RHOB</name>
<dbReference type="AlphaFoldDB" id="A0A074JNP5"/>
<comment type="pathway">
    <text evidence="2 9 10">Pyrimidine metabolism; UMP biosynthesis via de novo pathway; (S)-dihydroorotate from bicarbonate: step 3/3.</text>
</comment>
<feature type="binding site" evidence="9">
    <location>
        <position position="66"/>
    </location>
    <ligand>
        <name>substrate</name>
    </ligand>
</feature>
<comment type="function">
    <text evidence="1 9">Catalyzes the reversible cyclization of carbamoyl aspartate to dihydroorotate.</text>
</comment>
<evidence type="ECO:0000256" key="5">
    <source>
        <dbReference type="ARBA" id="ARBA00022723"/>
    </source>
</evidence>
<feature type="binding site" description="via carbamate group" evidence="9">
    <location>
        <position position="124"/>
    </location>
    <ligand>
        <name>Zn(2+)</name>
        <dbReference type="ChEBI" id="CHEBI:29105"/>
        <label>1</label>
    </ligand>
</feature>
<keyword evidence="5 9" id="KW-0479">Metal-binding</keyword>
<protein>
    <recommendedName>
        <fullName evidence="4 9">Dihydroorotase</fullName>
        <shortName evidence="9">DHOase</shortName>
        <ecNumber evidence="4 9">3.5.2.3</ecNumber>
    </recommendedName>
</protein>
<comment type="subunit">
    <text evidence="9">Homodimer.</text>
</comment>
<evidence type="ECO:0000256" key="2">
    <source>
        <dbReference type="ARBA" id="ARBA00004880"/>
    </source>
</evidence>
<dbReference type="InterPro" id="IPR002195">
    <property type="entry name" value="Dihydroorotase_CS"/>
</dbReference>
<comment type="cofactor">
    <cofactor evidence="9 10">
        <name>Zn(2+)</name>
        <dbReference type="ChEBI" id="CHEBI:29105"/>
    </cofactor>
    <text evidence="9 10">Binds 2 Zn(2+) ions per subunit.</text>
</comment>
<keyword evidence="13" id="KW-1185">Reference proteome</keyword>
<dbReference type="NCBIfam" id="TIGR00856">
    <property type="entry name" value="pyrC_dimer"/>
    <property type="match status" value="1"/>
</dbReference>
<gene>
    <name evidence="9" type="primary">pyrC</name>
    <name evidence="12" type="ORF">DT23_03920</name>
</gene>
<reference evidence="12 13" key="1">
    <citation type="journal article" date="2015" name="Antonie Van Leeuwenhoek">
        <title>Thioclava indica sp. nov., isolated from surface seawater of the Indian Ocean.</title>
        <authorList>
            <person name="Liu Y."/>
            <person name="Lai Q."/>
            <person name="Du J."/>
            <person name="Xu H."/>
            <person name="Jiang L."/>
            <person name="Shao Z."/>
        </authorList>
    </citation>
    <scope>NUCLEOTIDE SEQUENCE [LARGE SCALE GENOMIC DNA]</scope>
    <source>
        <strain evidence="12 13">DT23-4</strain>
    </source>
</reference>
<dbReference type="CDD" id="cd01294">
    <property type="entry name" value="DHOase"/>
    <property type="match status" value="1"/>
</dbReference>
<feature type="binding site" description="via carbamate group" evidence="9">
    <location>
        <position position="124"/>
    </location>
    <ligand>
        <name>Zn(2+)</name>
        <dbReference type="ChEBI" id="CHEBI:29105"/>
        <label>2</label>
    </ligand>
</feature>
<dbReference type="InterPro" id="IPR006680">
    <property type="entry name" value="Amidohydro-rel"/>
</dbReference>
<dbReference type="eggNOG" id="COG0418">
    <property type="taxonomic scope" value="Bacteria"/>
</dbReference>
<accession>A0A074JNP5</accession>
<dbReference type="PANTHER" id="PTHR43137:SF1">
    <property type="entry name" value="DIHYDROOROTASE"/>
    <property type="match status" value="1"/>
</dbReference>
<dbReference type="Pfam" id="PF01979">
    <property type="entry name" value="Amidohydro_1"/>
    <property type="match status" value="1"/>
</dbReference>
<evidence type="ECO:0000256" key="1">
    <source>
        <dbReference type="ARBA" id="ARBA00002368"/>
    </source>
</evidence>
<evidence type="ECO:0000256" key="10">
    <source>
        <dbReference type="RuleBase" id="RU003440"/>
    </source>
</evidence>
<dbReference type="GO" id="GO:0005829">
    <property type="term" value="C:cytosol"/>
    <property type="evidence" value="ECO:0007669"/>
    <property type="project" value="TreeGrafter"/>
</dbReference>
<keyword evidence="8 9" id="KW-0665">Pyrimidine biosynthesis</keyword>
<dbReference type="Gene3D" id="3.20.20.140">
    <property type="entry name" value="Metal-dependent hydrolases"/>
    <property type="match status" value="1"/>
</dbReference>
<feature type="binding site" evidence="9">
    <location>
        <position position="272"/>
    </location>
    <ligand>
        <name>Zn(2+)</name>
        <dbReference type="ChEBI" id="CHEBI:29105"/>
        <label>1</label>
    </ligand>
</feature>
<dbReference type="Proteomes" id="UP000027471">
    <property type="component" value="Unassembled WGS sequence"/>
</dbReference>
<keyword evidence="7 9" id="KW-0862">Zinc</keyword>
<feature type="modified residue" description="N6-carboxylysine" evidence="9">
    <location>
        <position position="124"/>
    </location>
</feature>
<comment type="catalytic activity">
    <reaction evidence="9 10">
        <text>(S)-dihydroorotate + H2O = N-carbamoyl-L-aspartate + H(+)</text>
        <dbReference type="Rhea" id="RHEA:24296"/>
        <dbReference type="ChEBI" id="CHEBI:15377"/>
        <dbReference type="ChEBI" id="CHEBI:15378"/>
        <dbReference type="ChEBI" id="CHEBI:30864"/>
        <dbReference type="ChEBI" id="CHEBI:32814"/>
        <dbReference type="EC" id="3.5.2.3"/>
    </reaction>
</comment>